<dbReference type="RefSeq" id="WP_264500243.1">
    <property type="nucleotide sequence ID" value="NZ_JAPDDS010000003.1"/>
</dbReference>
<keyword evidence="1" id="KW-0472">Membrane</keyword>
<evidence type="ECO:0000256" key="1">
    <source>
        <dbReference type="SAM" id="Phobius"/>
    </source>
</evidence>
<dbReference type="InterPro" id="IPR024478">
    <property type="entry name" value="HlyB_4HB_MCP"/>
</dbReference>
<keyword evidence="1" id="KW-0812">Transmembrane</keyword>
<evidence type="ECO:0000313" key="3">
    <source>
        <dbReference type="EMBL" id="MCW1884282.1"/>
    </source>
</evidence>
<dbReference type="InterPro" id="IPR047347">
    <property type="entry name" value="YvaQ-like_sensor"/>
</dbReference>
<name>A0ABT3FL32_9BACT</name>
<keyword evidence="4" id="KW-1185">Reference proteome</keyword>
<feature type="domain" description="Chemotaxis methyl-accepting receptor HlyB-like 4HB MCP" evidence="2">
    <location>
        <begin position="23"/>
        <end position="170"/>
    </location>
</feature>
<proteinExistence type="predicted"/>
<accession>A0ABT3FL32</accession>
<gene>
    <name evidence="3" type="ORF">OKA04_06030</name>
</gene>
<dbReference type="CDD" id="cd19411">
    <property type="entry name" value="MCP2201-like_sensor"/>
    <property type="match status" value="1"/>
</dbReference>
<organism evidence="3 4">
    <name type="scientific">Luteolibacter flavescens</name>
    <dbReference type="NCBI Taxonomy" id="1859460"/>
    <lineage>
        <taxon>Bacteria</taxon>
        <taxon>Pseudomonadati</taxon>
        <taxon>Verrucomicrobiota</taxon>
        <taxon>Verrucomicrobiia</taxon>
        <taxon>Verrucomicrobiales</taxon>
        <taxon>Verrucomicrobiaceae</taxon>
        <taxon>Luteolibacter</taxon>
    </lineage>
</organism>
<dbReference type="EMBL" id="JAPDDS010000003">
    <property type="protein sequence ID" value="MCW1884282.1"/>
    <property type="molecule type" value="Genomic_DNA"/>
</dbReference>
<dbReference type="Pfam" id="PF12729">
    <property type="entry name" value="4HB_MCP_1"/>
    <property type="match status" value="1"/>
</dbReference>
<sequence>MKPGPLRSFFLILAVLILLTIVISPVLTVWTIRRDANRIVSDSLQGLATSSLATMQMSEGFLDTTRAVSGRGMAGPELAASLGERSRATDAQYTAHRETLQTDSERAAFDRLTATKDDYRATRKAVVDLITAGQMQEADALFESECVPKFHAYAQALGNLVEHNAAEARAGGAEIIRLCHVLLGVQALLLVFFFIYGFFVPLTAVMERLSRNPIVVRR</sequence>
<dbReference type="Proteomes" id="UP001207930">
    <property type="component" value="Unassembled WGS sequence"/>
</dbReference>
<protein>
    <submittedName>
        <fullName evidence="3">MCP four helix bundle domain-containing protein</fullName>
    </submittedName>
</protein>
<reference evidence="3 4" key="1">
    <citation type="submission" date="2022-10" db="EMBL/GenBank/DDBJ databases">
        <title>Luteolibacter flavescens strain MCCC 1K03193, whole genome shotgun sequencing project.</title>
        <authorList>
            <person name="Zhao G."/>
            <person name="Shen L."/>
        </authorList>
    </citation>
    <scope>NUCLEOTIDE SEQUENCE [LARGE SCALE GENOMIC DNA]</scope>
    <source>
        <strain evidence="3 4">MCCC 1K03193</strain>
    </source>
</reference>
<feature type="transmembrane region" description="Helical" evidence="1">
    <location>
        <begin position="178"/>
        <end position="199"/>
    </location>
</feature>
<evidence type="ECO:0000259" key="2">
    <source>
        <dbReference type="Pfam" id="PF12729"/>
    </source>
</evidence>
<comment type="caution">
    <text evidence="3">The sequence shown here is derived from an EMBL/GenBank/DDBJ whole genome shotgun (WGS) entry which is preliminary data.</text>
</comment>
<feature type="transmembrane region" description="Helical" evidence="1">
    <location>
        <begin position="6"/>
        <end position="30"/>
    </location>
</feature>
<evidence type="ECO:0000313" key="4">
    <source>
        <dbReference type="Proteomes" id="UP001207930"/>
    </source>
</evidence>
<keyword evidence="1" id="KW-1133">Transmembrane helix</keyword>